<evidence type="ECO:0000313" key="5">
    <source>
        <dbReference type="EMBL" id="HJG27969.1"/>
    </source>
</evidence>
<dbReference type="Gene3D" id="3.40.50.880">
    <property type="match status" value="1"/>
</dbReference>
<evidence type="ECO:0000256" key="2">
    <source>
        <dbReference type="ARBA" id="ARBA00022670"/>
    </source>
</evidence>
<dbReference type="EMBL" id="DYVE01000123">
    <property type="protein sequence ID" value="HJG27969.1"/>
    <property type="molecule type" value="Genomic_DNA"/>
</dbReference>
<comment type="caution">
    <text evidence="5">The sequence shown here is derived from an EMBL/GenBank/DDBJ whole genome shotgun (WGS) entry which is preliminary data.</text>
</comment>
<evidence type="ECO:0000256" key="1">
    <source>
        <dbReference type="ARBA" id="ARBA00006534"/>
    </source>
</evidence>
<evidence type="ECO:0000256" key="3">
    <source>
        <dbReference type="ARBA" id="ARBA00022801"/>
    </source>
</evidence>
<gene>
    <name evidence="5" type="ORF">K8V20_04895</name>
</gene>
<dbReference type="InterPro" id="IPR029062">
    <property type="entry name" value="Class_I_gatase-like"/>
</dbReference>
<proteinExistence type="inferred from homology"/>
<keyword evidence="2" id="KW-0645">Protease</keyword>
<reference evidence="5" key="1">
    <citation type="journal article" date="2021" name="PeerJ">
        <title>Extensive microbial diversity within the chicken gut microbiome revealed by metagenomics and culture.</title>
        <authorList>
            <person name="Gilroy R."/>
            <person name="Ravi A."/>
            <person name="Getino M."/>
            <person name="Pursley I."/>
            <person name="Horton D.L."/>
            <person name="Alikhan N.F."/>
            <person name="Baker D."/>
            <person name="Gharbi K."/>
            <person name="Hall N."/>
            <person name="Watson M."/>
            <person name="Adriaenssens E.M."/>
            <person name="Foster-Nyarko E."/>
            <person name="Jarju S."/>
            <person name="Secka A."/>
            <person name="Antonio M."/>
            <person name="Oren A."/>
            <person name="Chaudhuri R.R."/>
            <person name="La Ragione R."/>
            <person name="Hildebrand F."/>
            <person name="Pallen M.J."/>
        </authorList>
    </citation>
    <scope>NUCLEOTIDE SEQUENCE</scope>
    <source>
        <strain evidence="5">ChiBcec21-2208</strain>
    </source>
</reference>
<keyword evidence="4" id="KW-0720">Serine protease</keyword>
<dbReference type="GO" id="GO:0006508">
    <property type="term" value="P:proteolysis"/>
    <property type="evidence" value="ECO:0007669"/>
    <property type="project" value="UniProtKB-KW"/>
</dbReference>
<dbReference type="GO" id="GO:0008236">
    <property type="term" value="F:serine-type peptidase activity"/>
    <property type="evidence" value="ECO:0007669"/>
    <property type="project" value="UniProtKB-KW"/>
</dbReference>
<keyword evidence="5" id="KW-0315">Glutamine amidotransferase</keyword>
<organism evidence="5 6">
    <name type="scientific">Subdoligranulum variabile</name>
    <dbReference type="NCBI Taxonomy" id="214851"/>
    <lineage>
        <taxon>Bacteria</taxon>
        <taxon>Bacillati</taxon>
        <taxon>Bacillota</taxon>
        <taxon>Clostridia</taxon>
        <taxon>Eubacteriales</taxon>
        <taxon>Oscillospiraceae</taxon>
        <taxon>Subdoligranulum</taxon>
    </lineage>
</organism>
<evidence type="ECO:0000256" key="4">
    <source>
        <dbReference type="ARBA" id="ARBA00022825"/>
    </source>
</evidence>
<accession>A0A921LNF1</accession>
<comment type="similarity">
    <text evidence="1">Belongs to the peptidase S51 family.</text>
</comment>
<dbReference type="SUPFAM" id="SSF52317">
    <property type="entry name" value="Class I glutamine amidotransferase-like"/>
    <property type="match status" value="1"/>
</dbReference>
<name>A0A921LNF1_9FIRM</name>
<evidence type="ECO:0000313" key="6">
    <source>
        <dbReference type="Proteomes" id="UP000782880"/>
    </source>
</evidence>
<dbReference type="AlphaFoldDB" id="A0A921LNF1"/>
<dbReference type="InterPro" id="IPR005320">
    <property type="entry name" value="Peptidase_S51"/>
</dbReference>
<reference evidence="5" key="2">
    <citation type="submission" date="2021-09" db="EMBL/GenBank/DDBJ databases">
        <authorList>
            <person name="Gilroy R."/>
        </authorList>
    </citation>
    <scope>NUCLEOTIDE SEQUENCE</scope>
    <source>
        <strain evidence="5">ChiBcec21-2208</strain>
    </source>
</reference>
<protein>
    <submittedName>
        <fullName evidence="5">Type 1 glutamine amidotransferase-like domain-containing protein</fullName>
    </submittedName>
</protein>
<dbReference type="Pfam" id="PF03575">
    <property type="entry name" value="Peptidase_S51"/>
    <property type="match status" value="1"/>
</dbReference>
<dbReference type="Proteomes" id="UP000782880">
    <property type="component" value="Unassembled WGS sequence"/>
</dbReference>
<sequence length="243" mass="26673">MEVLSMKCFLTSSPFLPDRSSINPANGFADRIRASVPSPCKALFICSDPDSHEQTDGFAQAVRANLEALGLQFSQYAVLDGRNEDKAGELVGGAELIILAGGHVPTQNRFFVKVGLREWMRSFDGVLVGISAGTMNSAEVVYAQPELEGEATDPNYQRFLPGLGLTKKMILPHYQMLKDEVLDGLRVMEDIADPDSQGRRFYLLVDGSYLYIEDGREEVFGEAYLLADGKLSQISKLGESVLL</sequence>
<keyword evidence="3" id="KW-0378">Hydrolase</keyword>